<gene>
    <name evidence="1" type="ORF">COOX1_1625</name>
</gene>
<dbReference type="AlphaFoldDB" id="A0A6F9E994"/>
<protein>
    <submittedName>
        <fullName evidence="1">Uncharacterized protein</fullName>
    </submittedName>
</protein>
<sequence>MTALVPLHTVEPATGIEPATY</sequence>
<dbReference type="EMBL" id="LR792683">
    <property type="protein sequence ID" value="CAB3392867.1"/>
    <property type="molecule type" value="Genomic_DNA"/>
</dbReference>
<accession>A0A6F9E994</accession>
<name>A0A6F9E994_9BACL</name>
<evidence type="ECO:0000313" key="1">
    <source>
        <dbReference type="EMBL" id="CAB3392867.1"/>
    </source>
</evidence>
<proteinExistence type="predicted"/>
<dbReference type="Proteomes" id="UP000502196">
    <property type="component" value="Chromosome"/>
</dbReference>
<evidence type="ECO:0000313" key="2">
    <source>
        <dbReference type="Proteomes" id="UP000502196"/>
    </source>
</evidence>
<organism evidence="1 2">
    <name type="scientific">Kyrpidia spormannii</name>
    <dbReference type="NCBI Taxonomy" id="2055160"/>
    <lineage>
        <taxon>Bacteria</taxon>
        <taxon>Bacillati</taxon>
        <taxon>Bacillota</taxon>
        <taxon>Bacilli</taxon>
        <taxon>Bacillales</taxon>
        <taxon>Alicyclobacillaceae</taxon>
        <taxon>Kyrpidia</taxon>
    </lineage>
</organism>
<reference evidence="1 2" key="1">
    <citation type="submission" date="2020-04" db="EMBL/GenBank/DDBJ databases">
        <authorList>
            <person name="Hogendoorn C."/>
        </authorList>
    </citation>
    <scope>NUCLEOTIDE SEQUENCE [LARGE SCALE GENOMIC DNA]</scope>
    <source>
        <strain evidence="1">COOX1</strain>
    </source>
</reference>